<evidence type="ECO:0000313" key="11">
    <source>
        <dbReference type="Proteomes" id="UP000634136"/>
    </source>
</evidence>
<evidence type="ECO:0000259" key="7">
    <source>
        <dbReference type="Pfam" id="PF00931"/>
    </source>
</evidence>
<keyword evidence="6" id="KW-0067">ATP-binding</keyword>
<evidence type="ECO:0000313" key="10">
    <source>
        <dbReference type="EMBL" id="KAF7844551.1"/>
    </source>
</evidence>
<comment type="caution">
    <text evidence="10">The sequence shown here is derived from an EMBL/GenBank/DDBJ whole genome shotgun (WGS) entry which is preliminary data.</text>
</comment>
<keyword evidence="4" id="KW-0547">Nucleotide-binding</keyword>
<dbReference type="FunFam" id="3.40.50.300:FF:001091">
    <property type="entry name" value="Probable disease resistance protein At1g61300"/>
    <property type="match status" value="1"/>
</dbReference>
<dbReference type="Pfam" id="PF23559">
    <property type="entry name" value="WHD_DRP"/>
    <property type="match status" value="1"/>
</dbReference>
<dbReference type="FunFam" id="1.10.10.10:FF:000322">
    <property type="entry name" value="Probable disease resistance protein At1g63360"/>
    <property type="match status" value="1"/>
</dbReference>
<proteinExistence type="inferred from homology"/>
<dbReference type="SUPFAM" id="SSF52540">
    <property type="entry name" value="P-loop containing nucleoside triphosphate hydrolases"/>
    <property type="match status" value="1"/>
</dbReference>
<evidence type="ECO:0000256" key="3">
    <source>
        <dbReference type="ARBA" id="ARBA00022737"/>
    </source>
</evidence>
<evidence type="ECO:0000259" key="9">
    <source>
        <dbReference type="Pfam" id="PF23598"/>
    </source>
</evidence>
<comment type="similarity">
    <text evidence="1">Belongs to the disease resistance NB-LRR family.</text>
</comment>
<dbReference type="InterPro" id="IPR036388">
    <property type="entry name" value="WH-like_DNA-bd_sf"/>
</dbReference>
<reference evidence="10" key="1">
    <citation type="submission" date="2020-09" db="EMBL/GenBank/DDBJ databases">
        <title>Genome-Enabled Discovery of Anthraquinone Biosynthesis in Senna tora.</title>
        <authorList>
            <person name="Kang S.-H."/>
            <person name="Pandey R.P."/>
            <person name="Lee C.-M."/>
            <person name="Sim J.-S."/>
            <person name="Jeong J.-T."/>
            <person name="Choi B.-S."/>
            <person name="Jung M."/>
            <person name="Ginzburg D."/>
            <person name="Zhao K."/>
            <person name="Won S.Y."/>
            <person name="Oh T.-J."/>
            <person name="Yu Y."/>
            <person name="Kim N.-H."/>
            <person name="Lee O.R."/>
            <person name="Lee T.-H."/>
            <person name="Bashyal P."/>
            <person name="Kim T.-S."/>
            <person name="Lee W.-H."/>
            <person name="Kawkins C."/>
            <person name="Kim C.-K."/>
            <person name="Kim J.S."/>
            <person name="Ahn B.O."/>
            <person name="Rhee S.Y."/>
            <person name="Sohng J.K."/>
        </authorList>
    </citation>
    <scope>NUCLEOTIDE SEQUENCE</scope>
    <source>
        <tissue evidence="10">Leaf</tissue>
    </source>
</reference>
<dbReference type="EMBL" id="JAAIUW010000001">
    <property type="protein sequence ID" value="KAF7844551.1"/>
    <property type="molecule type" value="Genomic_DNA"/>
</dbReference>
<feature type="domain" description="Disease resistance protein winged helix" evidence="8">
    <location>
        <begin position="411"/>
        <end position="479"/>
    </location>
</feature>
<gene>
    <name evidence="10" type="ORF">G2W53_001456</name>
</gene>
<dbReference type="SUPFAM" id="SSF52058">
    <property type="entry name" value="L domain-like"/>
    <property type="match status" value="1"/>
</dbReference>
<accession>A0A834XIS6</accession>
<dbReference type="PANTHER" id="PTHR33463:SF220">
    <property type="entry name" value="NB-ARC DOMAIN-CONTAINING PROTEIN"/>
    <property type="match status" value="1"/>
</dbReference>
<evidence type="ECO:0000259" key="8">
    <source>
        <dbReference type="Pfam" id="PF23559"/>
    </source>
</evidence>
<dbReference type="InterPro" id="IPR042197">
    <property type="entry name" value="Apaf_helical"/>
</dbReference>
<dbReference type="InterPro" id="IPR050905">
    <property type="entry name" value="Plant_NBS-LRR"/>
</dbReference>
<dbReference type="Gene3D" id="1.10.8.430">
    <property type="entry name" value="Helical domain of apoptotic protease-activating factors"/>
    <property type="match status" value="1"/>
</dbReference>
<feature type="domain" description="NB-ARC" evidence="7">
    <location>
        <begin position="167"/>
        <end position="325"/>
    </location>
</feature>
<evidence type="ECO:0000256" key="4">
    <source>
        <dbReference type="ARBA" id="ARBA00022741"/>
    </source>
</evidence>
<dbReference type="GO" id="GO:0005524">
    <property type="term" value="F:ATP binding"/>
    <property type="evidence" value="ECO:0007669"/>
    <property type="project" value="UniProtKB-KW"/>
</dbReference>
<protein>
    <submittedName>
        <fullName evidence="10">Putative disease resistance protein</fullName>
    </submittedName>
</protein>
<dbReference type="OrthoDB" id="664960at2759"/>
<dbReference type="InterPro" id="IPR032675">
    <property type="entry name" value="LRR_dom_sf"/>
</dbReference>
<organism evidence="10 11">
    <name type="scientific">Senna tora</name>
    <dbReference type="NCBI Taxonomy" id="362788"/>
    <lineage>
        <taxon>Eukaryota</taxon>
        <taxon>Viridiplantae</taxon>
        <taxon>Streptophyta</taxon>
        <taxon>Embryophyta</taxon>
        <taxon>Tracheophyta</taxon>
        <taxon>Spermatophyta</taxon>
        <taxon>Magnoliopsida</taxon>
        <taxon>eudicotyledons</taxon>
        <taxon>Gunneridae</taxon>
        <taxon>Pentapetalae</taxon>
        <taxon>rosids</taxon>
        <taxon>fabids</taxon>
        <taxon>Fabales</taxon>
        <taxon>Fabaceae</taxon>
        <taxon>Caesalpinioideae</taxon>
        <taxon>Cassia clade</taxon>
        <taxon>Senna</taxon>
    </lineage>
</organism>
<evidence type="ECO:0000256" key="5">
    <source>
        <dbReference type="ARBA" id="ARBA00022821"/>
    </source>
</evidence>
<keyword evidence="5" id="KW-0611">Plant defense</keyword>
<dbReference type="Pfam" id="PF23598">
    <property type="entry name" value="LRR_14"/>
    <property type="match status" value="1"/>
</dbReference>
<evidence type="ECO:0000256" key="2">
    <source>
        <dbReference type="ARBA" id="ARBA00022614"/>
    </source>
</evidence>
<feature type="domain" description="Disease resistance R13L4/SHOC-2-like LRR" evidence="9">
    <location>
        <begin position="559"/>
        <end position="826"/>
    </location>
</feature>
<dbReference type="GO" id="GO:0043531">
    <property type="term" value="F:ADP binding"/>
    <property type="evidence" value="ECO:0007669"/>
    <property type="project" value="InterPro"/>
</dbReference>
<keyword evidence="2" id="KW-0433">Leucine-rich repeat</keyword>
<dbReference type="Pfam" id="PF00931">
    <property type="entry name" value="NB-ARC"/>
    <property type="match status" value="1"/>
</dbReference>
<dbReference type="Proteomes" id="UP000634136">
    <property type="component" value="Unassembled WGS sequence"/>
</dbReference>
<keyword evidence="3" id="KW-0677">Repeat</keyword>
<dbReference type="InterPro" id="IPR027417">
    <property type="entry name" value="P-loop_NTPase"/>
</dbReference>
<dbReference type="GO" id="GO:0006952">
    <property type="term" value="P:defense response"/>
    <property type="evidence" value="ECO:0007669"/>
    <property type="project" value="UniProtKB-KW"/>
</dbReference>
<evidence type="ECO:0000256" key="6">
    <source>
        <dbReference type="ARBA" id="ARBA00022840"/>
    </source>
</evidence>
<dbReference type="InterPro" id="IPR002182">
    <property type="entry name" value="NB-ARC"/>
</dbReference>
<dbReference type="FunFam" id="1.10.8.430:FF:000003">
    <property type="entry name" value="Probable disease resistance protein At5g66910"/>
    <property type="match status" value="1"/>
</dbReference>
<dbReference type="AlphaFoldDB" id="A0A834XIS6"/>
<dbReference type="Gene3D" id="3.40.50.300">
    <property type="entry name" value="P-loop containing nucleotide triphosphate hydrolases"/>
    <property type="match status" value="1"/>
</dbReference>
<dbReference type="Gene3D" id="3.80.10.10">
    <property type="entry name" value="Ribonuclease Inhibitor"/>
    <property type="match status" value="2"/>
</dbReference>
<dbReference type="PANTHER" id="PTHR33463">
    <property type="entry name" value="NB-ARC DOMAIN-CONTAINING PROTEIN-RELATED"/>
    <property type="match status" value="1"/>
</dbReference>
<evidence type="ECO:0000256" key="1">
    <source>
        <dbReference type="ARBA" id="ARBA00008894"/>
    </source>
</evidence>
<keyword evidence="11" id="KW-1185">Reference proteome</keyword>
<dbReference type="Gene3D" id="1.10.10.10">
    <property type="entry name" value="Winged helix-like DNA-binding domain superfamily/Winged helix DNA-binding domain"/>
    <property type="match status" value="1"/>
</dbReference>
<dbReference type="PRINTS" id="PR00364">
    <property type="entry name" value="DISEASERSIST"/>
</dbReference>
<sequence>MADCITPAFDILRHLWGCSAKKVTSIRKLEDNLSSLRNASDQLKSVCVDVKIKVELAKEEPHLKLLNEVTDWLGKVEALRNEVQVILQKGAEETQRKCLGGCCPKNCRASYKLSKKVMEKLGEVRELTSKGHFDVVAQNFAQVLFDEMPLEKTVGLESAFDELCACFENDKVGIIGLYGMGGVGKTTLLKKFNNEFLPTRTHNVVIWAVVSKEADLDKIQDVIRNKLHVHDGIWVNKTVDERAVVLYRILKKKKFVLLLDDVWGRIDLLKLGVPPPNNYGSKILFTTRSKEVCGHMEAHTCFRIECLAPEKAFELFKEKVGESTLDSHPDIPYLAKIVADECKGLPLALCTVGRSMANKVTPIEWRRAIAILKSYPSRFSGMVDYVYHLLEFSYNRLSTAIHKSCFLYCSLFPEDYSIKKDELILLWIGEGFLAEFDDDVYEARNQGEDIISSLKYASLLEDGDVEHSVKVHDVIRDMALWVACDHGEKTKFLVKDGAGFSAVEIFKCAKWKEVEKLSLWGPRIQYFTGKPHFPHLLTMLLRDTQVEKFPNEVFLLTNTIRVLDLSGNRKLRNLQATIGDFLNLEYMNVSGTGITELPGELMNLKKLRCLMLNQINHLEFPREVISSLLSLQTFSMLHGHGPASDENILLNELEGLEQLQDVSIALSSPFSVQKLLNSPKLQKCMSHLRLYCDLNTSSIQIPYSSLKRMEHLKTLSISGCKSLRFNMEKQTLEGFKAGNILRSSNQMHEYAIRLKGLYIYGCEMFDLNWLKHAPNLEILNLYCCASLETVVSEDIAAAETERVRRDLFSSLTVLHLQYLTKLRSICRIALLFPCLKEIEVIGCPNLTKLPLDSQSAVKNLKHIKGEPSWWDQLHDRNYTTRLLLKDAAYGAAAYVYYELSNYLSLKTGTPKL</sequence>
<name>A0A834XIS6_9FABA</name>
<dbReference type="InterPro" id="IPR055414">
    <property type="entry name" value="LRR_R13L4/SHOC2-like"/>
</dbReference>
<dbReference type="InterPro" id="IPR058922">
    <property type="entry name" value="WHD_DRP"/>
</dbReference>